<dbReference type="EMBL" id="JAGMUV010000017">
    <property type="protein sequence ID" value="KAH7130869.1"/>
    <property type="molecule type" value="Genomic_DNA"/>
</dbReference>
<organism evidence="2 3">
    <name type="scientific">Dactylonectria macrodidyma</name>
    <dbReference type="NCBI Taxonomy" id="307937"/>
    <lineage>
        <taxon>Eukaryota</taxon>
        <taxon>Fungi</taxon>
        <taxon>Dikarya</taxon>
        <taxon>Ascomycota</taxon>
        <taxon>Pezizomycotina</taxon>
        <taxon>Sordariomycetes</taxon>
        <taxon>Hypocreomycetidae</taxon>
        <taxon>Hypocreales</taxon>
        <taxon>Nectriaceae</taxon>
        <taxon>Dactylonectria</taxon>
    </lineage>
</organism>
<dbReference type="Proteomes" id="UP000738349">
    <property type="component" value="Unassembled WGS sequence"/>
</dbReference>
<evidence type="ECO:0000313" key="3">
    <source>
        <dbReference type="Proteomes" id="UP000738349"/>
    </source>
</evidence>
<feature type="region of interest" description="Disordered" evidence="1">
    <location>
        <begin position="72"/>
        <end position="92"/>
    </location>
</feature>
<dbReference type="AlphaFoldDB" id="A0A9P9E229"/>
<dbReference type="OrthoDB" id="10667966at2759"/>
<sequence length="138" mass="15049">MPQAQIGLLFSATDILASVRAGSHALPTILNLGPGGVNELQQPLQSLRVYVRPKFSWRLSLPLKPVKDYGGVRDCPPSSFPQQRKPGLHHSGGEYTAVNSYCHWFSPLRQESPAYVAADEQALNTFASAQFAEEEQGG</sequence>
<evidence type="ECO:0000256" key="1">
    <source>
        <dbReference type="SAM" id="MobiDB-lite"/>
    </source>
</evidence>
<keyword evidence="3" id="KW-1185">Reference proteome</keyword>
<protein>
    <submittedName>
        <fullName evidence="2">Uncharacterized protein</fullName>
    </submittedName>
</protein>
<gene>
    <name evidence="2" type="ORF">EDB81DRAFT_763540</name>
</gene>
<evidence type="ECO:0000313" key="2">
    <source>
        <dbReference type="EMBL" id="KAH7130869.1"/>
    </source>
</evidence>
<name>A0A9P9E229_9HYPO</name>
<reference evidence="2" key="1">
    <citation type="journal article" date="2021" name="Nat. Commun.">
        <title>Genetic determinants of endophytism in the Arabidopsis root mycobiome.</title>
        <authorList>
            <person name="Mesny F."/>
            <person name="Miyauchi S."/>
            <person name="Thiergart T."/>
            <person name="Pickel B."/>
            <person name="Atanasova L."/>
            <person name="Karlsson M."/>
            <person name="Huettel B."/>
            <person name="Barry K.W."/>
            <person name="Haridas S."/>
            <person name="Chen C."/>
            <person name="Bauer D."/>
            <person name="Andreopoulos W."/>
            <person name="Pangilinan J."/>
            <person name="LaButti K."/>
            <person name="Riley R."/>
            <person name="Lipzen A."/>
            <person name="Clum A."/>
            <person name="Drula E."/>
            <person name="Henrissat B."/>
            <person name="Kohler A."/>
            <person name="Grigoriev I.V."/>
            <person name="Martin F.M."/>
            <person name="Hacquard S."/>
        </authorList>
    </citation>
    <scope>NUCLEOTIDE SEQUENCE</scope>
    <source>
        <strain evidence="2">MPI-CAGE-AT-0147</strain>
    </source>
</reference>
<proteinExistence type="predicted"/>
<accession>A0A9P9E229</accession>
<comment type="caution">
    <text evidence="2">The sequence shown here is derived from an EMBL/GenBank/DDBJ whole genome shotgun (WGS) entry which is preliminary data.</text>
</comment>